<evidence type="ECO:0000256" key="1">
    <source>
        <dbReference type="SAM" id="Coils"/>
    </source>
</evidence>
<evidence type="ECO:0000313" key="3">
    <source>
        <dbReference type="EMBL" id="OKL58459.1"/>
    </source>
</evidence>
<keyword evidence="1" id="KW-0175">Coiled coil</keyword>
<organism evidence="3 4">
    <name type="scientific">Talaromyces atroroseus</name>
    <dbReference type="NCBI Taxonomy" id="1441469"/>
    <lineage>
        <taxon>Eukaryota</taxon>
        <taxon>Fungi</taxon>
        <taxon>Dikarya</taxon>
        <taxon>Ascomycota</taxon>
        <taxon>Pezizomycotina</taxon>
        <taxon>Eurotiomycetes</taxon>
        <taxon>Eurotiomycetidae</taxon>
        <taxon>Eurotiales</taxon>
        <taxon>Trichocomaceae</taxon>
        <taxon>Talaromyces</taxon>
        <taxon>Talaromyces sect. Trachyspermi</taxon>
    </lineage>
</organism>
<feature type="region of interest" description="Disordered" evidence="2">
    <location>
        <begin position="307"/>
        <end position="504"/>
    </location>
</feature>
<feature type="compositionally biased region" description="Polar residues" evidence="2">
    <location>
        <begin position="411"/>
        <end position="444"/>
    </location>
</feature>
<accession>A0A225AS85</accession>
<feature type="compositionally biased region" description="Basic residues" evidence="2">
    <location>
        <begin position="388"/>
        <end position="400"/>
    </location>
</feature>
<feature type="compositionally biased region" description="Polar residues" evidence="2">
    <location>
        <begin position="373"/>
        <end position="385"/>
    </location>
</feature>
<comment type="caution">
    <text evidence="3">The sequence shown here is derived from an EMBL/GenBank/DDBJ whole genome shotgun (WGS) entry which is preliminary data.</text>
</comment>
<feature type="compositionally biased region" description="Basic and acidic residues" evidence="2">
    <location>
        <begin position="484"/>
        <end position="493"/>
    </location>
</feature>
<dbReference type="AlphaFoldDB" id="A0A225AS85"/>
<gene>
    <name evidence="3" type="ORF">UA08_05990</name>
</gene>
<feature type="compositionally biased region" description="Low complexity" evidence="2">
    <location>
        <begin position="320"/>
        <end position="338"/>
    </location>
</feature>
<keyword evidence="4" id="KW-1185">Reference proteome</keyword>
<protein>
    <submittedName>
        <fullName evidence="3">Uncharacterized protein</fullName>
    </submittedName>
</protein>
<dbReference type="RefSeq" id="XP_020118580.1">
    <property type="nucleotide sequence ID" value="XM_020268444.1"/>
</dbReference>
<sequence>MDLSHLSRPSILCQCARCSSSVAACENEWAKLSDTYSTLTGWVSIDMNRINVSPEKKQIPHSSELEFVRGRTVQDIVCRLCRQKLGGLVHLETEAKVFWKLSKVSFREIITMKESHPLFVGGSLSWLLEAVEQPVAQTDAEGSPSFSTGRRETALSQTLLNQGASLSRISSSVEELHDTMSDLKQSFKALRLELNTTTPSTRSQEYHGDEAMDMLRTVLKELQSKSDEIEKLKLENDSLKWRNKCLQEHQAGTNTLGPQVPELKALPQVQSPAFLAEAGTSGLPVAATQIPIADTFEEDNEIMDHTTDHEINPSSMAPVKVPLKPAANNPPASPAVAAQEQVPGPGFVSRSRRGSGEPATKRLRLTRTEEIESPTSGSGASTSQPVKERKRGRPLGRRKSQQALPTEEPRTPSTEQALSNTNGADTGTEDNQSKAADAATTSENPRPRGRPRRARSRASPSGSTSQATSRAPSASSRVTRRARKSQEAAKSRDNLTVQNPSRPAGFEVAVNVAELTPESVVNEHELITQKGNQNLGPEPDDESLQYQAKLAARDLLAKTAMEREEAMDDG</sequence>
<dbReference type="OrthoDB" id="4187489at2759"/>
<feature type="compositionally biased region" description="Basic residues" evidence="2">
    <location>
        <begin position="447"/>
        <end position="456"/>
    </location>
</feature>
<feature type="compositionally biased region" description="Polar residues" evidence="2">
    <location>
        <begin position="464"/>
        <end position="477"/>
    </location>
</feature>
<dbReference type="EMBL" id="LFMY01000009">
    <property type="protein sequence ID" value="OKL58459.1"/>
    <property type="molecule type" value="Genomic_DNA"/>
</dbReference>
<dbReference type="GeneID" id="31005746"/>
<name>A0A225AS85_TALAT</name>
<reference evidence="3 4" key="1">
    <citation type="submission" date="2015-06" db="EMBL/GenBank/DDBJ databases">
        <title>Talaromyces atroroseus IBT 11181 draft genome.</title>
        <authorList>
            <person name="Rasmussen K.B."/>
            <person name="Rasmussen S."/>
            <person name="Petersen B."/>
            <person name="Sicheritz-Ponten T."/>
            <person name="Mortensen U.H."/>
            <person name="Thrane U."/>
        </authorList>
    </citation>
    <scope>NUCLEOTIDE SEQUENCE [LARGE SCALE GENOMIC DNA]</scope>
    <source>
        <strain evidence="3 4">IBT 11181</strain>
    </source>
</reference>
<feature type="coiled-coil region" evidence="1">
    <location>
        <begin position="173"/>
        <end position="249"/>
    </location>
</feature>
<evidence type="ECO:0000256" key="2">
    <source>
        <dbReference type="SAM" id="MobiDB-lite"/>
    </source>
</evidence>
<proteinExistence type="predicted"/>
<dbReference type="Proteomes" id="UP000214365">
    <property type="component" value="Unassembled WGS sequence"/>
</dbReference>
<evidence type="ECO:0000313" key="4">
    <source>
        <dbReference type="Proteomes" id="UP000214365"/>
    </source>
</evidence>